<feature type="transmembrane region" description="Helical" evidence="11">
    <location>
        <begin position="334"/>
        <end position="354"/>
    </location>
</feature>
<feature type="domain" description="ABC transporter" evidence="12">
    <location>
        <begin position="1276"/>
        <end position="1504"/>
    </location>
</feature>
<dbReference type="GO" id="GO:0140359">
    <property type="term" value="F:ABC-type transporter activity"/>
    <property type="evidence" value="ECO:0007669"/>
    <property type="project" value="InterPro"/>
</dbReference>
<dbReference type="SUPFAM" id="SSF52540">
    <property type="entry name" value="P-loop containing nucleoside triphosphate hydrolases"/>
    <property type="match status" value="2"/>
</dbReference>
<evidence type="ECO:0000256" key="4">
    <source>
        <dbReference type="ARBA" id="ARBA00022692"/>
    </source>
</evidence>
<organism evidence="13 14">
    <name type="scientific">Mycena maculata</name>
    <dbReference type="NCBI Taxonomy" id="230809"/>
    <lineage>
        <taxon>Eukaryota</taxon>
        <taxon>Fungi</taxon>
        <taxon>Dikarya</taxon>
        <taxon>Basidiomycota</taxon>
        <taxon>Agaricomycotina</taxon>
        <taxon>Agaricomycetes</taxon>
        <taxon>Agaricomycetidae</taxon>
        <taxon>Agaricales</taxon>
        <taxon>Marasmiineae</taxon>
        <taxon>Mycenaceae</taxon>
        <taxon>Mycena</taxon>
    </lineage>
</organism>
<feature type="transmembrane region" description="Helical" evidence="11">
    <location>
        <begin position="1061"/>
        <end position="1086"/>
    </location>
</feature>
<evidence type="ECO:0000256" key="3">
    <source>
        <dbReference type="ARBA" id="ARBA00022448"/>
    </source>
</evidence>
<feature type="region of interest" description="Disordered" evidence="10">
    <location>
        <begin position="780"/>
        <end position="801"/>
    </location>
</feature>
<feature type="transmembrane region" description="Helical" evidence="11">
    <location>
        <begin position="401"/>
        <end position="421"/>
    </location>
</feature>
<evidence type="ECO:0000256" key="7">
    <source>
        <dbReference type="ARBA" id="ARBA00022840"/>
    </source>
</evidence>
<keyword evidence="3" id="KW-0813">Transport</keyword>
<evidence type="ECO:0000256" key="9">
    <source>
        <dbReference type="ARBA" id="ARBA00023136"/>
    </source>
</evidence>
<feature type="transmembrane region" description="Helical" evidence="11">
    <location>
        <begin position="269"/>
        <end position="293"/>
    </location>
</feature>
<evidence type="ECO:0000256" key="10">
    <source>
        <dbReference type="SAM" id="MobiDB-lite"/>
    </source>
</evidence>
<sequence>MALDLFWRQFRALFVKNWIVFSRHPILNLLRCLVLPVAAAALLAEGQQLLTRPTDYGLGSPAPVRVLQQEFKAGKFVWVDATGGNISTPSPVDIIARVTSGFSSAQLDSVIQVSSTDELSAECPQNFNGFSDCYAGLVLNDIPQNASAPIVYTILGDGGLGSHVDVVHHTGDFETRIMPLQWAVDEAIIELRSGVNVSTPLEWGFTYSTNEEKAYIIRTKYIRGITEIVSLAFFISFLGIAYQLTGAMAGERASQVTSHMQAMGLLDSARIISTLVFFSLVYLPSWVVVTVLWHYKIWTETSAALLLLVNVLFGLTLASWSVFVAAPFGKSPQLAAVASTFFSILVAVLALFGLPRAANASCVVFTVIFPPSFYIFAIRAVDGYEHNGLGANALERDQERGLVLIGFVAAAIVNIFLWPYLGVLFECAFHDTPGSQKTRWNPWRRQTEVNVGPIDPGVAVSVRGLGKTFTPFFGRKSKTVTAISDLTLEIPRNGIFVLLGSNGAGKSTLLSILGGLIRPSRGVVTFEDGASRPPSGTLAIVPQQNVFVPELTCLQTLQVWSAVKWSTNSVPNEDLEQLLRDCDLQNKVHSRAGTLSGGQKRKLQLAIGLTGGSTFILVDECTSGVDPLSRRALWRTLVSFRQKRTIVLTTHLLDEADLLADHIAIIAAPGKLVASDSPVSMKRELGNGYSVQLSIRAPASLTGTVPFAELLRQIQGLAPDAHISLDAPQRPLFHLGSNDSGVVGRVLGLLDAEARTYGIVSYDVLGTTIEEIFLDAMTKHGPVPQKTENDAPSNDDAPSAIPPLADGRAISPLRQALIIFYKRALIVRRSWLAPLAAIGIAVAASTVSLSLMETRHTCAKQIVELPEFDGAPLYAPLSYLFPSSSTFSRNSSGGAVITTITAPVFDSPPGIISTLGPSTTPLNISDFTDNTAFTNNIDENYHSIFTGGVSFDVAAGSAMFAWEETYSQGLIGLSMLNLASNIMLNYALNASEKATDAPSLIQPIYQSFPEANDKTFDALEWLVLFGAAMAVFPAFAALYVAQERQSAVKTMQLSNGISNPVGLWCGHLLFDSIFVFIMATLVVMLFAKLSQEFYGLGILWFVIVLHGIAGTLLAYCMSLVFLSPLSAFAATAAYQFIMFILYVASYLLTYTYADPAFANGMVEVIHFTLSLLSPAASVTRAGIISVNLFSLLCDGTSVDPTSSEMISLNKYGGPILYLVVQSLVLFTILFWVDSGSVLFQKLRRAHAEITSSEVDRPSKEDVDLEAATASQSSNLLQVLDATKSYGSTLAVDRLSFGVSPGTVFCMVGPNGAGKTTSINLMSGNVVPERGDILINKASVITETREARISLGVCPQFSAIDAQLTVREHLMIYGRLKGLIGEGLSSSIEALLLTTGLHLYTDRLAGKLSGGNQRKLSLAIALIGNPPVVLIDEFSTGIDAKIKREMWNLLRTVATSKAFVITTHSMEEAAALATKVGILAVRLLAVGTAEGLSSRYATYEVHFTCRTGEDIARAERLMATIPGARVVDDLATRFEVPIANMPLAELFRTLAAQGDFPEYTIEKATLESMFLKVIRENNVQEEDRDRNRRTGWWPSKFFRR</sequence>
<dbReference type="InterPro" id="IPR027417">
    <property type="entry name" value="P-loop_NTPase"/>
</dbReference>
<dbReference type="Proteomes" id="UP001215280">
    <property type="component" value="Unassembled WGS sequence"/>
</dbReference>
<dbReference type="GO" id="GO:0005524">
    <property type="term" value="F:ATP binding"/>
    <property type="evidence" value="ECO:0007669"/>
    <property type="project" value="UniProtKB-KW"/>
</dbReference>
<feature type="transmembrane region" description="Helical" evidence="11">
    <location>
        <begin position="1134"/>
        <end position="1153"/>
    </location>
</feature>
<feature type="domain" description="ABC transporter" evidence="12">
    <location>
        <begin position="460"/>
        <end position="693"/>
    </location>
</feature>
<feature type="transmembrane region" description="Helical" evidence="11">
    <location>
        <begin position="1098"/>
        <end position="1122"/>
    </location>
</feature>
<dbReference type="CDD" id="cd03263">
    <property type="entry name" value="ABC_subfamily_A"/>
    <property type="match status" value="2"/>
</dbReference>
<keyword evidence="7" id="KW-0067">ATP-binding</keyword>
<keyword evidence="4 11" id="KW-0812">Transmembrane</keyword>
<evidence type="ECO:0000256" key="2">
    <source>
        <dbReference type="ARBA" id="ARBA00008869"/>
    </source>
</evidence>
<dbReference type="Pfam" id="PF00005">
    <property type="entry name" value="ABC_tran"/>
    <property type="match status" value="2"/>
</dbReference>
<evidence type="ECO:0000256" key="1">
    <source>
        <dbReference type="ARBA" id="ARBA00004141"/>
    </source>
</evidence>
<evidence type="ECO:0000259" key="12">
    <source>
        <dbReference type="PROSITE" id="PS50893"/>
    </source>
</evidence>
<dbReference type="Gene3D" id="3.40.50.300">
    <property type="entry name" value="P-loop containing nucleotide triphosphate hydrolases"/>
    <property type="match status" value="2"/>
</dbReference>
<keyword evidence="5" id="KW-0677">Repeat</keyword>
<comment type="subcellular location">
    <subcellularLocation>
        <location evidence="1">Membrane</location>
        <topology evidence="1">Multi-pass membrane protein</topology>
    </subcellularLocation>
</comment>
<feature type="transmembrane region" description="Helical" evidence="11">
    <location>
        <begin position="305"/>
        <end position="328"/>
    </location>
</feature>
<keyword evidence="8 11" id="KW-1133">Transmembrane helix</keyword>
<dbReference type="PROSITE" id="PS00211">
    <property type="entry name" value="ABC_TRANSPORTER_1"/>
    <property type="match status" value="2"/>
</dbReference>
<dbReference type="InterPro" id="IPR026082">
    <property type="entry name" value="ABCA"/>
</dbReference>
<feature type="transmembrane region" description="Helical" evidence="11">
    <location>
        <begin position="831"/>
        <end position="852"/>
    </location>
</feature>
<dbReference type="SMART" id="SM00382">
    <property type="entry name" value="AAA"/>
    <property type="match status" value="2"/>
</dbReference>
<evidence type="ECO:0000313" key="13">
    <source>
        <dbReference type="EMBL" id="KAJ7772935.1"/>
    </source>
</evidence>
<feature type="transmembrane region" description="Helical" evidence="11">
    <location>
        <begin position="1021"/>
        <end position="1041"/>
    </location>
</feature>
<name>A0AAD7JY46_9AGAR</name>
<comment type="similarity">
    <text evidence="2">Belongs to the ABC transporter superfamily. ABCA family.</text>
</comment>
<keyword evidence="14" id="KW-1185">Reference proteome</keyword>
<evidence type="ECO:0000256" key="6">
    <source>
        <dbReference type="ARBA" id="ARBA00022741"/>
    </source>
</evidence>
<dbReference type="GO" id="GO:0005319">
    <property type="term" value="F:lipid transporter activity"/>
    <property type="evidence" value="ECO:0007669"/>
    <property type="project" value="TreeGrafter"/>
</dbReference>
<dbReference type="PROSITE" id="PS50893">
    <property type="entry name" value="ABC_TRANSPORTER_2"/>
    <property type="match status" value="2"/>
</dbReference>
<dbReference type="GO" id="GO:0016887">
    <property type="term" value="F:ATP hydrolysis activity"/>
    <property type="evidence" value="ECO:0007669"/>
    <property type="project" value="InterPro"/>
</dbReference>
<dbReference type="InterPro" id="IPR003593">
    <property type="entry name" value="AAA+_ATPase"/>
</dbReference>
<protein>
    <recommendedName>
        <fullName evidence="12">ABC transporter domain-containing protein</fullName>
    </recommendedName>
</protein>
<accession>A0AAD7JY46</accession>
<dbReference type="Pfam" id="PF12698">
    <property type="entry name" value="ABC2_membrane_3"/>
    <property type="match status" value="1"/>
</dbReference>
<keyword evidence="6" id="KW-0547">Nucleotide-binding</keyword>
<dbReference type="InterPro" id="IPR017871">
    <property type="entry name" value="ABC_transporter-like_CS"/>
</dbReference>
<feature type="transmembrane region" description="Helical" evidence="11">
    <location>
        <begin position="228"/>
        <end position="249"/>
    </location>
</feature>
<feature type="transmembrane region" description="Helical" evidence="11">
    <location>
        <begin position="361"/>
        <end position="381"/>
    </location>
</feature>
<dbReference type="GO" id="GO:0016020">
    <property type="term" value="C:membrane"/>
    <property type="evidence" value="ECO:0007669"/>
    <property type="project" value="UniProtKB-SubCell"/>
</dbReference>
<evidence type="ECO:0000313" key="14">
    <source>
        <dbReference type="Proteomes" id="UP001215280"/>
    </source>
</evidence>
<dbReference type="InterPro" id="IPR013525">
    <property type="entry name" value="ABC2_TM"/>
</dbReference>
<dbReference type="PANTHER" id="PTHR19229:SF36">
    <property type="entry name" value="ATP-BINDING CASSETTE SUB-FAMILY A MEMBER 2"/>
    <property type="match status" value="1"/>
</dbReference>
<dbReference type="EMBL" id="JARJLG010000018">
    <property type="protein sequence ID" value="KAJ7772935.1"/>
    <property type="molecule type" value="Genomic_DNA"/>
</dbReference>
<gene>
    <name evidence="13" type="ORF">DFH07DRAFT_991386</name>
</gene>
<dbReference type="PANTHER" id="PTHR19229">
    <property type="entry name" value="ATP-BINDING CASSETTE TRANSPORTER SUBFAMILY A ABCA"/>
    <property type="match status" value="1"/>
</dbReference>
<keyword evidence="9 11" id="KW-0472">Membrane</keyword>
<reference evidence="13" key="1">
    <citation type="submission" date="2023-03" db="EMBL/GenBank/DDBJ databases">
        <title>Massive genome expansion in bonnet fungi (Mycena s.s.) driven by repeated elements and novel gene families across ecological guilds.</title>
        <authorList>
            <consortium name="Lawrence Berkeley National Laboratory"/>
            <person name="Harder C.B."/>
            <person name="Miyauchi S."/>
            <person name="Viragh M."/>
            <person name="Kuo A."/>
            <person name="Thoen E."/>
            <person name="Andreopoulos B."/>
            <person name="Lu D."/>
            <person name="Skrede I."/>
            <person name="Drula E."/>
            <person name="Henrissat B."/>
            <person name="Morin E."/>
            <person name="Kohler A."/>
            <person name="Barry K."/>
            <person name="LaButti K."/>
            <person name="Morin E."/>
            <person name="Salamov A."/>
            <person name="Lipzen A."/>
            <person name="Mereny Z."/>
            <person name="Hegedus B."/>
            <person name="Baldrian P."/>
            <person name="Stursova M."/>
            <person name="Weitz H."/>
            <person name="Taylor A."/>
            <person name="Grigoriev I.V."/>
            <person name="Nagy L.G."/>
            <person name="Martin F."/>
            <person name="Kauserud H."/>
        </authorList>
    </citation>
    <scope>NUCLEOTIDE SEQUENCE</scope>
    <source>
        <strain evidence="13">CBHHK188m</strain>
    </source>
</reference>
<comment type="caution">
    <text evidence="13">The sequence shown here is derived from an EMBL/GenBank/DDBJ whole genome shotgun (WGS) entry which is preliminary data.</text>
</comment>
<evidence type="ECO:0000256" key="8">
    <source>
        <dbReference type="ARBA" id="ARBA00022989"/>
    </source>
</evidence>
<evidence type="ECO:0000256" key="5">
    <source>
        <dbReference type="ARBA" id="ARBA00022737"/>
    </source>
</evidence>
<dbReference type="InterPro" id="IPR003439">
    <property type="entry name" value="ABC_transporter-like_ATP-bd"/>
</dbReference>
<proteinExistence type="inferred from homology"/>
<feature type="transmembrane region" description="Helical" evidence="11">
    <location>
        <begin position="1214"/>
        <end position="1232"/>
    </location>
</feature>
<evidence type="ECO:0000256" key="11">
    <source>
        <dbReference type="SAM" id="Phobius"/>
    </source>
</evidence>